<dbReference type="InterPro" id="IPR001128">
    <property type="entry name" value="Cyt_P450"/>
</dbReference>
<dbReference type="GO" id="GO:0016705">
    <property type="term" value="F:oxidoreductase activity, acting on paired donors, with incorporation or reduction of molecular oxygen"/>
    <property type="evidence" value="ECO:0007669"/>
    <property type="project" value="InterPro"/>
</dbReference>
<name>A0A1G7JRX8_9EURY</name>
<dbReference type="InterPro" id="IPR002401">
    <property type="entry name" value="Cyt_P450_E_grp-I"/>
</dbReference>
<keyword evidence="5 7" id="KW-0408">Iron</keyword>
<dbReference type="PANTHER" id="PTHR24291:SF50">
    <property type="entry name" value="BIFUNCTIONAL ALBAFLAVENONE MONOOXYGENASE_TERPENE SYNTHASE"/>
    <property type="match status" value="1"/>
</dbReference>
<keyword evidence="3 7" id="KW-0479">Metal-binding</keyword>
<dbReference type="PRINTS" id="PR00463">
    <property type="entry name" value="EP450I"/>
</dbReference>
<keyword evidence="6 7" id="KW-0503">Monooxygenase</keyword>
<dbReference type="CDD" id="cd20620">
    <property type="entry name" value="CYP132-like"/>
    <property type="match status" value="1"/>
</dbReference>
<evidence type="ECO:0000313" key="8">
    <source>
        <dbReference type="EMBL" id="SDF27702.1"/>
    </source>
</evidence>
<dbReference type="EMBL" id="FNBK01000005">
    <property type="protein sequence ID" value="SDF27702.1"/>
    <property type="molecule type" value="Genomic_DNA"/>
</dbReference>
<dbReference type="GO" id="GO:0020037">
    <property type="term" value="F:heme binding"/>
    <property type="evidence" value="ECO:0007669"/>
    <property type="project" value="InterPro"/>
</dbReference>
<organism evidence="8 9">
    <name type="scientific">Halorientalis regularis</name>
    <dbReference type="NCBI Taxonomy" id="660518"/>
    <lineage>
        <taxon>Archaea</taxon>
        <taxon>Methanobacteriati</taxon>
        <taxon>Methanobacteriota</taxon>
        <taxon>Stenosarchaea group</taxon>
        <taxon>Halobacteria</taxon>
        <taxon>Halobacteriales</taxon>
        <taxon>Haloarculaceae</taxon>
        <taxon>Halorientalis</taxon>
    </lineage>
</organism>
<evidence type="ECO:0000256" key="5">
    <source>
        <dbReference type="ARBA" id="ARBA00023004"/>
    </source>
</evidence>
<dbReference type="GO" id="GO:0004497">
    <property type="term" value="F:monooxygenase activity"/>
    <property type="evidence" value="ECO:0007669"/>
    <property type="project" value="UniProtKB-KW"/>
</dbReference>
<evidence type="ECO:0000256" key="2">
    <source>
        <dbReference type="ARBA" id="ARBA00022617"/>
    </source>
</evidence>
<keyword evidence="2 7" id="KW-0349">Heme</keyword>
<protein>
    <submittedName>
        <fullName evidence="8">Cytochrome P450</fullName>
    </submittedName>
</protein>
<evidence type="ECO:0000256" key="4">
    <source>
        <dbReference type="ARBA" id="ARBA00023002"/>
    </source>
</evidence>
<sequence>MARNRHSGATPPGPGVIERLGQARRLLSEDVTSVLTRTRERYGPVVDLTMPSGDPGVLLAEPSAVQHVLEGNPDNYRRASVYREELSELFGDGLLTSEGDLWHRQHRLIRPMFGSGSVQSFTDLIVDETDAMLDRWASRDEIDLLQEMERVTLSIIGTAMFSADVERHAEDIRAALQVLRRGFQREVGVVPTFPEWVPSPHNRRMQRAIDDIDAVVHELIDARRGRAEEYDDLLSKLLTARTDEGARMDDEQIRDELVTFLLAGHETTAAALTWTWYLLANNPGVHERLHDHVADADPTDVVGFSAGTAGDESLLKQCVQEAMRIYPPVPVVTREAIDRDEVAGYEIPAGAEVVLSQFVVHRDPDLWEDPLAYRPERFAPGAREEQPAYSFFPFGGGQRICIGRLFALAEAQLILARVVSDVRLTLRSPTHDTPAVDSAVTMVPDEPVEMAVTEWS</sequence>
<dbReference type="Proteomes" id="UP000199076">
    <property type="component" value="Unassembled WGS sequence"/>
</dbReference>
<dbReference type="SUPFAM" id="SSF48264">
    <property type="entry name" value="Cytochrome P450"/>
    <property type="match status" value="1"/>
</dbReference>
<comment type="similarity">
    <text evidence="1 7">Belongs to the cytochrome P450 family.</text>
</comment>
<dbReference type="InterPro" id="IPR017972">
    <property type="entry name" value="Cyt_P450_CS"/>
</dbReference>
<keyword evidence="9" id="KW-1185">Reference proteome</keyword>
<evidence type="ECO:0000256" key="1">
    <source>
        <dbReference type="ARBA" id="ARBA00010617"/>
    </source>
</evidence>
<dbReference type="InterPro" id="IPR036396">
    <property type="entry name" value="Cyt_P450_sf"/>
</dbReference>
<evidence type="ECO:0000256" key="7">
    <source>
        <dbReference type="RuleBase" id="RU000461"/>
    </source>
</evidence>
<accession>A0A1G7JRX8</accession>
<dbReference type="Pfam" id="PF00067">
    <property type="entry name" value="p450"/>
    <property type="match status" value="1"/>
</dbReference>
<reference evidence="9" key="1">
    <citation type="submission" date="2016-10" db="EMBL/GenBank/DDBJ databases">
        <authorList>
            <person name="Varghese N."/>
            <person name="Submissions S."/>
        </authorList>
    </citation>
    <scope>NUCLEOTIDE SEQUENCE [LARGE SCALE GENOMIC DNA]</scope>
    <source>
        <strain evidence="9">IBRC-M 10760</strain>
    </source>
</reference>
<dbReference type="RefSeq" id="WP_092690199.1">
    <property type="nucleotide sequence ID" value="NZ_FNBK01000005.1"/>
</dbReference>
<keyword evidence="4 7" id="KW-0560">Oxidoreductase</keyword>
<dbReference type="PRINTS" id="PR00385">
    <property type="entry name" value="P450"/>
</dbReference>
<dbReference type="PANTHER" id="PTHR24291">
    <property type="entry name" value="CYTOCHROME P450 FAMILY 4"/>
    <property type="match status" value="1"/>
</dbReference>
<evidence type="ECO:0000256" key="3">
    <source>
        <dbReference type="ARBA" id="ARBA00022723"/>
    </source>
</evidence>
<dbReference type="Gene3D" id="1.10.630.10">
    <property type="entry name" value="Cytochrome P450"/>
    <property type="match status" value="1"/>
</dbReference>
<dbReference type="AlphaFoldDB" id="A0A1G7JRX8"/>
<proteinExistence type="inferred from homology"/>
<dbReference type="InterPro" id="IPR050196">
    <property type="entry name" value="Cytochrome_P450_Monoox"/>
</dbReference>
<evidence type="ECO:0000313" key="9">
    <source>
        <dbReference type="Proteomes" id="UP000199076"/>
    </source>
</evidence>
<gene>
    <name evidence="8" type="ORF">SAMN05216218_10543</name>
</gene>
<evidence type="ECO:0000256" key="6">
    <source>
        <dbReference type="ARBA" id="ARBA00023033"/>
    </source>
</evidence>
<dbReference type="OrthoDB" id="9881at2157"/>
<dbReference type="GO" id="GO:0005506">
    <property type="term" value="F:iron ion binding"/>
    <property type="evidence" value="ECO:0007669"/>
    <property type="project" value="InterPro"/>
</dbReference>
<dbReference type="PROSITE" id="PS00086">
    <property type="entry name" value="CYTOCHROME_P450"/>
    <property type="match status" value="1"/>
</dbReference>
<dbReference type="STRING" id="660518.SAMN05216218_10543"/>